<dbReference type="CDD" id="cd02208">
    <property type="entry name" value="cupin_RmlC-like"/>
    <property type="match status" value="1"/>
</dbReference>
<dbReference type="OrthoDB" id="8451629at2"/>
<dbReference type="SUPFAM" id="SSF51182">
    <property type="entry name" value="RmlC-like cupins"/>
    <property type="match status" value="1"/>
</dbReference>
<dbReference type="EMBL" id="CP020809">
    <property type="protein sequence ID" value="ART70887.1"/>
    <property type="molecule type" value="Genomic_DNA"/>
</dbReference>
<gene>
    <name evidence="2" type="ORF">BTO20_22200</name>
</gene>
<proteinExistence type="predicted"/>
<accession>A0A1Y0C715</accession>
<evidence type="ECO:0000313" key="3">
    <source>
        <dbReference type="Proteomes" id="UP000195331"/>
    </source>
</evidence>
<dbReference type="RefSeq" id="WP_087078304.1">
    <property type="nucleotide sequence ID" value="NZ_CP020809.1"/>
</dbReference>
<dbReference type="Gene3D" id="2.60.120.10">
    <property type="entry name" value="Jelly Rolls"/>
    <property type="match status" value="1"/>
</dbReference>
<evidence type="ECO:0000313" key="2">
    <source>
        <dbReference type="EMBL" id="ART70887.1"/>
    </source>
</evidence>
<dbReference type="InterPro" id="IPR014710">
    <property type="entry name" value="RmlC-like_jellyroll"/>
</dbReference>
<organism evidence="2 3">
    <name type="scientific">Mycobacterium dioxanotrophicus</name>
    <dbReference type="NCBI Taxonomy" id="482462"/>
    <lineage>
        <taxon>Bacteria</taxon>
        <taxon>Bacillati</taxon>
        <taxon>Actinomycetota</taxon>
        <taxon>Actinomycetes</taxon>
        <taxon>Mycobacteriales</taxon>
        <taxon>Mycobacteriaceae</taxon>
        <taxon>Mycobacterium</taxon>
    </lineage>
</organism>
<dbReference type="Proteomes" id="UP000195331">
    <property type="component" value="Chromosome"/>
</dbReference>
<reference evidence="2 3" key="1">
    <citation type="submission" date="2017-04" db="EMBL/GenBank/DDBJ databases">
        <title>Whole Genome Sequence of 1,4-Dioxane Degrading Bacterium Mycobacterium dioxanotrophicus PH-06.</title>
        <authorList>
            <person name="He Y."/>
        </authorList>
    </citation>
    <scope>NUCLEOTIDE SEQUENCE [LARGE SCALE GENOMIC DNA]</scope>
    <source>
        <strain evidence="2 3">PH-06</strain>
    </source>
</reference>
<protein>
    <recommendedName>
        <fullName evidence="1">DUF2249 domain-containing protein</fullName>
    </recommendedName>
</protein>
<dbReference type="AlphaFoldDB" id="A0A1Y0C715"/>
<keyword evidence="3" id="KW-1185">Reference proteome</keyword>
<dbReference type="InterPro" id="IPR018720">
    <property type="entry name" value="DUF2249"/>
</dbReference>
<dbReference type="KEGG" id="mdx:BTO20_22200"/>
<name>A0A1Y0C715_9MYCO</name>
<dbReference type="InterPro" id="IPR011051">
    <property type="entry name" value="RmlC_Cupin_sf"/>
</dbReference>
<feature type="domain" description="DUF2249" evidence="1">
    <location>
        <begin position="5"/>
        <end position="74"/>
    </location>
</feature>
<dbReference type="Pfam" id="PF10006">
    <property type="entry name" value="DUF2249"/>
    <property type="match status" value="1"/>
</dbReference>
<evidence type="ECO:0000259" key="1">
    <source>
        <dbReference type="Pfam" id="PF10006"/>
    </source>
</evidence>
<sequence>MTEHELDVRGLPKPDKHPAIFAAYHSLPVGAAFILVNNHDPRHLRDEFEVDHPGSHDWEYVQAGPQVWRIRITKLAANPLPRVLTNTNAANPVAADMTGAVWKLQMHDCGLDSNIIVLAPGAGIDAHTGPDLDVLIHALDGSGRLLTELGGVDLRPGDVVWLPKRSRRQFAAGPDGLRYLTVHQRRRALLLEPTVPAKAG</sequence>